<dbReference type="InterPro" id="IPR003593">
    <property type="entry name" value="AAA+_ATPase"/>
</dbReference>
<dbReference type="AlphaFoldDB" id="A0A165ZXQ4"/>
<dbReference type="PANTHER" id="PTHR43117">
    <property type="entry name" value="OSMOPROTECTANT IMPORT ATP-BINDING PROTEIN OSMV"/>
    <property type="match status" value="1"/>
</dbReference>
<evidence type="ECO:0000256" key="3">
    <source>
        <dbReference type="ARBA" id="ARBA00022741"/>
    </source>
</evidence>
<sequence length="514" mass="56632">MWFLARRLFSTAPAGRPPVVRVIDASIFAPGASHRSVPAISNLNWTVNDGEAWAVIENDSAPRPVGGKSAILQLLLGHMRISPAGIDPLPFLKGQDCREVVHSVAFSTRPKSWGGGFYDYTSRYGAARGEDARTFRHVLQDLGAVDEQIDQLATRLEVHDLLDLPLVALSNGQTRRARVMQALLRTPHPKLLLLDEPLTGLDPHVRPVLSELLRSLHESDSPRIIMALRAQDPLPEWITHVLKVSDGRAETVKASEFVAAKTDSPAQVARREHGAVAPDERPPIVQLKNVNVKYHERHVLRDVTWTILPGEKWHLQGYNGSGKTTLTSLLTGAHPQSYTNPGLFLFNQPRRKIPTPVLAQRIGHTSPEIAAALPRRASMTVADLISTGYEGHFAFRPRSTSELARVQEVATALGLTADKSVIDLTPGEFATALMARAMVAKPELVILDEAFMGMTSAQVERATRWLREESGPDQAVVWIGHWESECPWGDDDYLRIVRLEGGSASVLDAQPSRR</sequence>
<evidence type="ECO:0000313" key="7">
    <source>
        <dbReference type="Proteomes" id="UP000077266"/>
    </source>
</evidence>
<dbReference type="Gene3D" id="3.40.50.300">
    <property type="entry name" value="P-loop containing nucleotide triphosphate hydrolases"/>
    <property type="match status" value="2"/>
</dbReference>
<dbReference type="InParanoid" id="A0A165ZXQ4"/>
<keyword evidence="3" id="KW-0547">Nucleotide-binding</keyword>
<dbReference type="GO" id="GO:0005524">
    <property type="term" value="F:ATP binding"/>
    <property type="evidence" value="ECO:0007669"/>
    <property type="project" value="UniProtKB-KW"/>
</dbReference>
<name>A0A165ZXQ4_EXIGL</name>
<keyword evidence="7" id="KW-1185">Reference proteome</keyword>
<feature type="domain" description="ABC transporter" evidence="5">
    <location>
        <begin position="285"/>
        <end position="514"/>
    </location>
</feature>
<keyword evidence="2" id="KW-0813">Transport</keyword>
<keyword evidence="6" id="KW-0378">Hydrolase</keyword>
<dbReference type="InterPro" id="IPR003959">
    <property type="entry name" value="ATPase_AAA_core"/>
</dbReference>
<evidence type="ECO:0000256" key="2">
    <source>
        <dbReference type="ARBA" id="ARBA00022448"/>
    </source>
</evidence>
<dbReference type="InterPro" id="IPR003439">
    <property type="entry name" value="ABC_transporter-like_ATP-bd"/>
</dbReference>
<evidence type="ECO:0000256" key="4">
    <source>
        <dbReference type="ARBA" id="ARBA00022840"/>
    </source>
</evidence>
<evidence type="ECO:0000313" key="6">
    <source>
        <dbReference type="EMBL" id="KZV86619.1"/>
    </source>
</evidence>
<evidence type="ECO:0000256" key="1">
    <source>
        <dbReference type="ARBA" id="ARBA00005417"/>
    </source>
</evidence>
<dbReference type="Pfam" id="PF13304">
    <property type="entry name" value="AAA_21"/>
    <property type="match status" value="1"/>
</dbReference>
<dbReference type="Proteomes" id="UP000077266">
    <property type="component" value="Unassembled WGS sequence"/>
</dbReference>
<dbReference type="OrthoDB" id="10255969at2759"/>
<reference evidence="6 7" key="1">
    <citation type="journal article" date="2016" name="Mol. Biol. Evol.">
        <title>Comparative Genomics of Early-Diverging Mushroom-Forming Fungi Provides Insights into the Origins of Lignocellulose Decay Capabilities.</title>
        <authorList>
            <person name="Nagy L.G."/>
            <person name="Riley R."/>
            <person name="Tritt A."/>
            <person name="Adam C."/>
            <person name="Daum C."/>
            <person name="Floudas D."/>
            <person name="Sun H."/>
            <person name="Yadav J.S."/>
            <person name="Pangilinan J."/>
            <person name="Larsson K.H."/>
            <person name="Matsuura K."/>
            <person name="Barry K."/>
            <person name="Labutti K."/>
            <person name="Kuo R."/>
            <person name="Ohm R.A."/>
            <person name="Bhattacharya S.S."/>
            <person name="Shirouzu T."/>
            <person name="Yoshinaga Y."/>
            <person name="Martin F.M."/>
            <person name="Grigoriev I.V."/>
            <person name="Hibbett D.S."/>
        </authorList>
    </citation>
    <scope>NUCLEOTIDE SEQUENCE [LARGE SCALE GENOMIC DNA]</scope>
    <source>
        <strain evidence="6 7">HHB12029</strain>
    </source>
</reference>
<protein>
    <submittedName>
        <fullName evidence="6">p-loop containing nucleoside triphosphate hydrolase protein</fullName>
    </submittedName>
</protein>
<evidence type="ECO:0000259" key="5">
    <source>
        <dbReference type="PROSITE" id="PS50893"/>
    </source>
</evidence>
<dbReference type="PROSITE" id="PS50893">
    <property type="entry name" value="ABC_TRANSPORTER_2"/>
    <property type="match status" value="2"/>
</dbReference>
<dbReference type="STRING" id="1314781.A0A165ZXQ4"/>
<dbReference type="GO" id="GO:0016887">
    <property type="term" value="F:ATP hydrolysis activity"/>
    <property type="evidence" value="ECO:0007669"/>
    <property type="project" value="InterPro"/>
</dbReference>
<organism evidence="6 7">
    <name type="scientific">Exidia glandulosa HHB12029</name>
    <dbReference type="NCBI Taxonomy" id="1314781"/>
    <lineage>
        <taxon>Eukaryota</taxon>
        <taxon>Fungi</taxon>
        <taxon>Dikarya</taxon>
        <taxon>Basidiomycota</taxon>
        <taxon>Agaricomycotina</taxon>
        <taxon>Agaricomycetes</taxon>
        <taxon>Auriculariales</taxon>
        <taxon>Exidiaceae</taxon>
        <taxon>Exidia</taxon>
    </lineage>
</organism>
<feature type="domain" description="ABC transporter" evidence="5">
    <location>
        <begin position="20"/>
        <end position="271"/>
    </location>
</feature>
<dbReference type="EMBL" id="KV426150">
    <property type="protein sequence ID" value="KZV86619.1"/>
    <property type="molecule type" value="Genomic_DNA"/>
</dbReference>
<comment type="similarity">
    <text evidence="1">Belongs to the ABC transporter superfamily.</text>
</comment>
<proteinExistence type="inferred from homology"/>
<dbReference type="Pfam" id="PF00005">
    <property type="entry name" value="ABC_tran"/>
    <property type="match status" value="1"/>
</dbReference>
<dbReference type="PANTHER" id="PTHR43117:SF4">
    <property type="entry name" value="OSMOPROTECTANT IMPORT ATP-BINDING PROTEIN OSMV"/>
    <property type="match status" value="1"/>
</dbReference>
<keyword evidence="4" id="KW-0067">ATP-binding</keyword>
<accession>A0A165ZXQ4</accession>
<dbReference type="InterPro" id="IPR027417">
    <property type="entry name" value="P-loop_NTPase"/>
</dbReference>
<dbReference type="FunCoup" id="A0A165ZXQ4">
    <property type="interactions" value="110"/>
</dbReference>
<gene>
    <name evidence="6" type="ORF">EXIGLDRAFT_724557</name>
</gene>
<dbReference type="SUPFAM" id="SSF52540">
    <property type="entry name" value="P-loop containing nucleoside triphosphate hydrolases"/>
    <property type="match status" value="2"/>
</dbReference>
<dbReference type="SMART" id="SM00382">
    <property type="entry name" value="AAA"/>
    <property type="match status" value="2"/>
</dbReference>